<evidence type="ECO:0000313" key="13">
    <source>
        <dbReference type="EMBL" id="KTA97530.1"/>
    </source>
</evidence>
<dbReference type="VEuPathDB" id="FungiDB:B1J91_J01001g"/>
<keyword evidence="6" id="KW-0446">Lipid-binding</keyword>
<comment type="similarity">
    <text evidence="3">Belongs to the sorting nexin family.</text>
</comment>
<dbReference type="EMBL" id="LLZZ01000159">
    <property type="protein sequence ID" value="KTA97530.1"/>
    <property type="molecule type" value="Genomic_DNA"/>
</dbReference>
<dbReference type="InterPro" id="IPR027267">
    <property type="entry name" value="AH/BAR_dom_sf"/>
</dbReference>
<evidence type="ECO:0000256" key="3">
    <source>
        <dbReference type="ARBA" id="ARBA00010883"/>
    </source>
</evidence>
<evidence type="ECO:0000256" key="2">
    <source>
        <dbReference type="ARBA" id="ARBA00004496"/>
    </source>
</evidence>
<dbReference type="GO" id="GO:0005769">
    <property type="term" value="C:early endosome"/>
    <property type="evidence" value="ECO:0007669"/>
    <property type="project" value="EnsemblFungi"/>
</dbReference>
<feature type="region of interest" description="Disordered" evidence="11">
    <location>
        <begin position="1"/>
        <end position="23"/>
    </location>
</feature>
<evidence type="ECO:0000256" key="7">
    <source>
        <dbReference type="ARBA" id="ARBA00023136"/>
    </source>
</evidence>
<feature type="coiled-coil region" evidence="10">
    <location>
        <begin position="357"/>
        <end position="410"/>
    </location>
</feature>
<proteinExistence type="inferred from homology"/>
<feature type="domain" description="PX" evidence="12">
    <location>
        <begin position="33"/>
        <end position="162"/>
    </location>
</feature>
<dbReference type="Proteomes" id="UP000054886">
    <property type="component" value="Unassembled WGS sequence"/>
</dbReference>
<evidence type="ECO:0000256" key="11">
    <source>
        <dbReference type="SAM" id="MobiDB-lite"/>
    </source>
</evidence>
<evidence type="ECO:0000256" key="9">
    <source>
        <dbReference type="ARBA" id="ARBA00041273"/>
    </source>
</evidence>
<keyword evidence="7" id="KW-0472">Membrane</keyword>
<evidence type="ECO:0000256" key="5">
    <source>
        <dbReference type="ARBA" id="ARBA00022490"/>
    </source>
</evidence>
<dbReference type="GO" id="GO:0000407">
    <property type="term" value="C:phagophore assembly site"/>
    <property type="evidence" value="ECO:0007669"/>
    <property type="project" value="EnsemblFungi"/>
</dbReference>
<dbReference type="GO" id="GO:0010009">
    <property type="term" value="C:cytoplasmic side of endosome membrane"/>
    <property type="evidence" value="ECO:0007669"/>
    <property type="project" value="EnsemblFungi"/>
</dbReference>
<dbReference type="SUPFAM" id="SSF103657">
    <property type="entry name" value="BAR/IMD domain-like"/>
    <property type="match status" value="1"/>
</dbReference>
<feature type="compositionally biased region" description="Polar residues" evidence="11">
    <location>
        <begin position="1"/>
        <end position="18"/>
    </location>
</feature>
<dbReference type="VEuPathDB" id="FungiDB:GWK60_J00913"/>
<dbReference type="PROSITE" id="PS50195">
    <property type="entry name" value="PX"/>
    <property type="match status" value="1"/>
</dbReference>
<evidence type="ECO:0000256" key="4">
    <source>
        <dbReference type="ARBA" id="ARBA00022448"/>
    </source>
</evidence>
<sequence>MDSASADASVTGSGNAKGNSAERVNGGGKFYKLEILVSDPQKRAGEAGLGPYVSYQISTRTDNPSYHGNQKASFDDIIVVHRRYNDVVLLHDILQNDHPTCIIPPLPDKKVLQYIAGDRFGRRFTQRRCHSLQNFLRRVSQHPILSTSKVLEIFLVGNEWDTYRKNIAGTLQNAQKEDVTDAVMNAFKKVHNQNEEFTEIRDRSDKLDNSVNRINKVFHRVVKKNEAIIEDYSKLGLTLQELQELVSSDNDKLADSLKVFIEGVTQFSYGLQDLNMFIDYEYLIDLKDLSHYIGSMKQTMRLKDQKQIDYEELSDYLTKSIKEKNNLISGYGGGNFLTSKLEELAGYNQEASRRDKINKLESTISSLTTELETAKKVADTFEQETLKEVKKFEEIKNDELKISLNNLADENIKFYERMLETWEKVDQSLR</sequence>
<dbReference type="Gene3D" id="1.20.1270.60">
    <property type="entry name" value="Arfaptin homology (AH) domain/BAR domain"/>
    <property type="match status" value="1"/>
</dbReference>
<evidence type="ECO:0000259" key="12">
    <source>
        <dbReference type="PROSITE" id="PS50195"/>
    </source>
</evidence>
<dbReference type="PANTHER" id="PTHR45949">
    <property type="entry name" value="SORTING NEXIN-4"/>
    <property type="match status" value="1"/>
</dbReference>
<keyword evidence="10" id="KW-0175">Coiled coil</keyword>
<evidence type="ECO:0000313" key="14">
    <source>
        <dbReference type="Proteomes" id="UP000054886"/>
    </source>
</evidence>
<evidence type="ECO:0000256" key="1">
    <source>
        <dbReference type="ARBA" id="ARBA00004184"/>
    </source>
</evidence>
<dbReference type="GO" id="GO:0032258">
    <property type="term" value="P:cytoplasm to vacuole targeting by the Cvt pathway"/>
    <property type="evidence" value="ECO:0007669"/>
    <property type="project" value="EnsemblFungi"/>
</dbReference>
<dbReference type="VEuPathDB" id="FungiDB:GVI51_J00913"/>
<dbReference type="GO" id="GO:0061723">
    <property type="term" value="P:glycophagy"/>
    <property type="evidence" value="ECO:0007669"/>
    <property type="project" value="EnsemblFungi"/>
</dbReference>
<accession>A0A0W0DP21</accession>
<evidence type="ECO:0000256" key="10">
    <source>
        <dbReference type="SAM" id="Coils"/>
    </source>
</evidence>
<organism evidence="13 14">
    <name type="scientific">Candida glabrata</name>
    <name type="common">Yeast</name>
    <name type="synonym">Torulopsis glabrata</name>
    <dbReference type="NCBI Taxonomy" id="5478"/>
    <lineage>
        <taxon>Eukaryota</taxon>
        <taxon>Fungi</taxon>
        <taxon>Dikarya</taxon>
        <taxon>Ascomycota</taxon>
        <taxon>Saccharomycotina</taxon>
        <taxon>Saccharomycetes</taxon>
        <taxon>Saccharomycetales</taxon>
        <taxon>Saccharomycetaceae</taxon>
        <taxon>Nakaseomyces</taxon>
    </lineage>
</organism>
<dbReference type="InterPro" id="IPR001683">
    <property type="entry name" value="PX_dom"/>
</dbReference>
<dbReference type="GO" id="GO:0034727">
    <property type="term" value="P:piecemeal microautophagy of the nucleus"/>
    <property type="evidence" value="ECO:0007669"/>
    <property type="project" value="EnsemblFungi"/>
</dbReference>
<dbReference type="GO" id="GO:0036010">
    <property type="term" value="P:protein localization to endosome"/>
    <property type="evidence" value="ECO:0007669"/>
    <property type="project" value="EnsemblFungi"/>
</dbReference>
<name>A0A0W0DP21_CANGB</name>
<dbReference type="GO" id="GO:0061709">
    <property type="term" value="P:reticulophagy"/>
    <property type="evidence" value="ECO:0007669"/>
    <property type="project" value="TreeGrafter"/>
</dbReference>
<evidence type="ECO:0000256" key="6">
    <source>
        <dbReference type="ARBA" id="ARBA00023121"/>
    </source>
</evidence>
<dbReference type="GO" id="GO:0000422">
    <property type="term" value="P:autophagy of mitochondrion"/>
    <property type="evidence" value="ECO:0007669"/>
    <property type="project" value="EnsemblFungi"/>
</dbReference>
<protein>
    <recommendedName>
        <fullName evidence="8">Sorting nexin-4</fullName>
    </recommendedName>
    <alternativeName>
        <fullName evidence="9">Autophagy-related protein 24</fullName>
    </alternativeName>
</protein>
<dbReference type="GO" id="GO:0048471">
    <property type="term" value="C:perinuclear region of cytoplasm"/>
    <property type="evidence" value="ECO:0007669"/>
    <property type="project" value="EnsemblFungi"/>
</dbReference>
<dbReference type="SUPFAM" id="SSF64268">
    <property type="entry name" value="PX domain"/>
    <property type="match status" value="1"/>
</dbReference>
<dbReference type="VEuPathDB" id="FungiDB:CAGL0J01001g"/>
<dbReference type="GO" id="GO:0032456">
    <property type="term" value="P:endocytic recycling"/>
    <property type="evidence" value="ECO:0007669"/>
    <property type="project" value="EnsemblFungi"/>
</dbReference>
<comment type="caution">
    <text evidence="13">The sequence shown here is derived from an EMBL/GenBank/DDBJ whole genome shotgun (WGS) entry which is preliminary data.</text>
</comment>
<dbReference type="VEuPathDB" id="FungiDB:GW608_J00957"/>
<dbReference type="AlphaFoldDB" id="A0A0W0DP21"/>
<keyword evidence="5" id="KW-0963">Cytoplasm</keyword>
<keyword evidence="4" id="KW-0813">Transport</keyword>
<dbReference type="GO" id="GO:0005829">
    <property type="term" value="C:cytosol"/>
    <property type="evidence" value="ECO:0007669"/>
    <property type="project" value="EnsemblFungi"/>
</dbReference>
<dbReference type="GO" id="GO:0034498">
    <property type="term" value="P:early endosome to Golgi transport"/>
    <property type="evidence" value="ECO:0007669"/>
    <property type="project" value="EnsemblFungi"/>
</dbReference>
<comment type="subcellular location">
    <subcellularLocation>
        <location evidence="2">Cytoplasm</location>
    </subcellularLocation>
    <subcellularLocation>
        <location evidence="1">Endomembrane system</location>
        <topology evidence="1">Peripheral membrane protein</topology>
    </subcellularLocation>
</comment>
<evidence type="ECO:0000256" key="8">
    <source>
        <dbReference type="ARBA" id="ARBA00040748"/>
    </source>
</evidence>
<dbReference type="CDD" id="cd06863">
    <property type="entry name" value="PX_Atg24p"/>
    <property type="match status" value="1"/>
</dbReference>
<dbReference type="PANTHER" id="PTHR45949:SF2">
    <property type="entry name" value="SORTING NEXIN-4"/>
    <property type="match status" value="1"/>
</dbReference>
<dbReference type="InterPro" id="IPR036871">
    <property type="entry name" value="PX_dom_sf"/>
</dbReference>
<gene>
    <name evidence="13" type="ORF">AO440_002835</name>
</gene>
<dbReference type="Gene3D" id="3.30.1520.10">
    <property type="entry name" value="Phox-like domain"/>
    <property type="match status" value="1"/>
</dbReference>
<reference evidence="13 14" key="1">
    <citation type="submission" date="2015-10" db="EMBL/GenBank/DDBJ databases">
        <title>Draft genomes sequences of Candida glabrata isolates 1A, 1B, 2A, 2B, 3A and 3B.</title>
        <authorList>
            <person name="Haavelsrud O.E."/>
            <person name="Gaustad P."/>
        </authorList>
    </citation>
    <scope>NUCLEOTIDE SEQUENCE [LARGE SCALE GENOMIC DNA]</scope>
    <source>
        <strain evidence="13">910700640</strain>
    </source>
</reference>
<dbReference type="Pfam" id="PF00787">
    <property type="entry name" value="PX"/>
    <property type="match status" value="1"/>
</dbReference>
<dbReference type="SMART" id="SM00312">
    <property type="entry name" value="PX"/>
    <property type="match status" value="1"/>
</dbReference>
<dbReference type="GO" id="GO:0032266">
    <property type="term" value="F:phosphatidylinositol-3-phosphate binding"/>
    <property type="evidence" value="ECO:0007669"/>
    <property type="project" value="EnsemblFungi"/>
</dbReference>